<accession>A0ABU9DQC8</accession>
<dbReference type="RefSeq" id="WP_341418191.1">
    <property type="nucleotide sequence ID" value="NZ_JBBPCC010000018.1"/>
</dbReference>
<evidence type="ECO:0000313" key="2">
    <source>
        <dbReference type="EMBL" id="MEK8131050.1"/>
    </source>
</evidence>
<dbReference type="InterPro" id="IPR030395">
    <property type="entry name" value="GP_PDE_dom"/>
</dbReference>
<evidence type="ECO:0000259" key="1">
    <source>
        <dbReference type="PROSITE" id="PS51704"/>
    </source>
</evidence>
<dbReference type="Gene3D" id="3.20.20.190">
    <property type="entry name" value="Phosphatidylinositol (PI) phosphodiesterase"/>
    <property type="match status" value="1"/>
</dbReference>
<dbReference type="SUPFAM" id="SSF51695">
    <property type="entry name" value="PLC-like phosphodiesterases"/>
    <property type="match status" value="1"/>
</dbReference>
<dbReference type="PROSITE" id="PS51704">
    <property type="entry name" value="GP_PDE"/>
    <property type="match status" value="1"/>
</dbReference>
<feature type="domain" description="GP-PDE" evidence="1">
    <location>
        <begin position="15"/>
        <end position="250"/>
    </location>
</feature>
<reference evidence="2 3" key="1">
    <citation type="submission" date="2024-04" db="EMBL/GenBank/DDBJ databases">
        <title>draft genome sequnece of Paenibacillus filicis.</title>
        <authorList>
            <person name="Kim D.-U."/>
        </authorList>
    </citation>
    <scope>NUCLEOTIDE SEQUENCE [LARGE SCALE GENOMIC DNA]</scope>
    <source>
        <strain evidence="2 3">KACC14197</strain>
    </source>
</reference>
<proteinExistence type="predicted"/>
<organism evidence="2 3">
    <name type="scientific">Paenibacillus filicis</name>
    <dbReference type="NCBI Taxonomy" id="669464"/>
    <lineage>
        <taxon>Bacteria</taxon>
        <taxon>Bacillati</taxon>
        <taxon>Bacillota</taxon>
        <taxon>Bacilli</taxon>
        <taxon>Bacillales</taxon>
        <taxon>Paenibacillaceae</taxon>
        <taxon>Paenibacillus</taxon>
    </lineage>
</organism>
<dbReference type="PANTHER" id="PTHR46211">
    <property type="entry name" value="GLYCEROPHOSPHORYL DIESTER PHOSPHODIESTERASE"/>
    <property type="match status" value="1"/>
</dbReference>
<protein>
    <submittedName>
        <fullName evidence="2">Glycerophosphodiester phosphodiesterase family protein</fullName>
    </submittedName>
</protein>
<evidence type="ECO:0000313" key="3">
    <source>
        <dbReference type="Proteomes" id="UP001469365"/>
    </source>
</evidence>
<sequence length="255" mass="28016">MSDLIKSPDLSHTTPLIIGHRGAAGEAPENTLASFQLALTHGANALELDINESADGALIVCHDHTVDRTTDGSGYIHQLTALEIGRLDAGSWFGESFAGERVPLLADVFAAIPADIMINVEVKCAYSPRLSAELQRLLSEFGRLDTAVISSFSHKTLYRLKQDRPELRVGLLYVGDFIDHSRLAELSGMEVYSLHPYYLSMDADDVAQAVSQGLQVYPYTINEPEQLQRAVEAGFSGIITDYPARLREILETRSR</sequence>
<dbReference type="Pfam" id="PF03009">
    <property type="entry name" value="GDPD"/>
    <property type="match status" value="1"/>
</dbReference>
<dbReference type="EMBL" id="JBBPCC010000018">
    <property type="protein sequence ID" value="MEK8131050.1"/>
    <property type="molecule type" value="Genomic_DNA"/>
</dbReference>
<gene>
    <name evidence="2" type="ORF">WMW72_24390</name>
</gene>
<comment type="caution">
    <text evidence="2">The sequence shown here is derived from an EMBL/GenBank/DDBJ whole genome shotgun (WGS) entry which is preliminary data.</text>
</comment>
<dbReference type="PANTHER" id="PTHR46211:SF14">
    <property type="entry name" value="GLYCEROPHOSPHODIESTER PHOSPHODIESTERASE"/>
    <property type="match status" value="1"/>
</dbReference>
<dbReference type="InterPro" id="IPR017946">
    <property type="entry name" value="PLC-like_Pdiesterase_TIM-brl"/>
</dbReference>
<name>A0ABU9DQC8_9BACL</name>
<dbReference type="Proteomes" id="UP001469365">
    <property type="component" value="Unassembled WGS sequence"/>
</dbReference>
<keyword evidence="3" id="KW-1185">Reference proteome</keyword>